<evidence type="ECO:0000313" key="4">
    <source>
        <dbReference type="Proteomes" id="UP000642144"/>
    </source>
</evidence>
<keyword evidence="2" id="KW-0732">Signal</keyword>
<comment type="caution">
    <text evidence="3">The sequence shown here is derived from an EMBL/GenBank/DDBJ whole genome shotgun (WGS) entry which is preliminary data.</text>
</comment>
<feature type="compositionally biased region" description="Pro residues" evidence="1">
    <location>
        <begin position="29"/>
        <end position="43"/>
    </location>
</feature>
<dbReference type="RefSeq" id="WP_161056287.1">
    <property type="nucleotide sequence ID" value="NZ_WWCT01000016.1"/>
</dbReference>
<accession>A0ABW9W3E0</accession>
<feature type="signal peptide" evidence="2">
    <location>
        <begin position="1"/>
        <end position="21"/>
    </location>
</feature>
<feature type="chain" id="PRO_5045184856" evidence="2">
    <location>
        <begin position="22"/>
        <end position="461"/>
    </location>
</feature>
<feature type="region of interest" description="Disordered" evidence="1">
    <location>
        <begin position="25"/>
        <end position="44"/>
    </location>
</feature>
<organism evidence="3 4">
    <name type="scientific">Duganella levis</name>
    <dbReference type="NCBI Taxonomy" id="2692169"/>
    <lineage>
        <taxon>Bacteria</taxon>
        <taxon>Pseudomonadati</taxon>
        <taxon>Pseudomonadota</taxon>
        <taxon>Betaproteobacteria</taxon>
        <taxon>Burkholderiales</taxon>
        <taxon>Oxalobacteraceae</taxon>
        <taxon>Telluria group</taxon>
        <taxon>Duganella</taxon>
    </lineage>
</organism>
<dbReference type="InterPro" id="IPR010352">
    <property type="entry name" value="DUF945"/>
</dbReference>
<evidence type="ECO:0000256" key="1">
    <source>
        <dbReference type="SAM" id="MobiDB-lite"/>
    </source>
</evidence>
<proteinExistence type="predicted"/>
<dbReference type="EMBL" id="WWCT01000016">
    <property type="protein sequence ID" value="MYN28461.1"/>
    <property type="molecule type" value="Genomic_DNA"/>
</dbReference>
<evidence type="ECO:0000256" key="2">
    <source>
        <dbReference type="SAM" id="SignalP"/>
    </source>
</evidence>
<keyword evidence="4" id="KW-1185">Reference proteome</keyword>
<reference evidence="3 4" key="1">
    <citation type="submission" date="2019-12" db="EMBL/GenBank/DDBJ databases">
        <title>Novel species isolated from a subtropical stream in China.</title>
        <authorList>
            <person name="Lu H."/>
        </authorList>
    </citation>
    <scope>NUCLEOTIDE SEQUENCE [LARGE SCALE GENOMIC DNA]</scope>
    <source>
        <strain evidence="3 4">CY42W</strain>
    </source>
</reference>
<sequence length="461" mass="49072">MKKTLLAVAMASAVLAIPSHAQDAAPAATPAPAPATPAAPPKLPEIMKPETTATLRAAQKEWQVAVGKEVNVAKMLELYTKFQFSPDLQPKLKEIFGTERPFAIQRVAGGPKGQINYVGGLAPYTYLQGNGTDFSWTEMALKLSTDKAGRALNTDSTWPSLMVTRPGGSLSINDIGMTTRAVYGADNVGYGTALIKVGSVVVRDSAPGSSEIKEAMRFEGIEGKSDVRRRGAMAEIIYSNSVKAIVFGDERVERSNFAMHITNVPVKALADLTRQLRDQQGADMENEAEKKRTLKTMTDFGKRMVTAGATLFIDDISAAYHGNVASLKGRVSFQKVVEADFSNFNALMKKIVAHFEVRVPVALVRDVARVFAGKSVDPSLPDAAKQIDAGADAVVSMVVGKTVSGGFGVVVQDELRTVIDIKDGKVTVNGKAIEVPAGVLNSLKAKPAPQAVPQPAPQPAQ</sequence>
<dbReference type="Proteomes" id="UP000642144">
    <property type="component" value="Unassembled WGS sequence"/>
</dbReference>
<name>A0ABW9W3E0_9BURK</name>
<gene>
    <name evidence="3" type="ORF">GTP69_18780</name>
</gene>
<dbReference type="Pfam" id="PF06097">
    <property type="entry name" value="DUF945"/>
    <property type="match status" value="1"/>
</dbReference>
<protein>
    <submittedName>
        <fullName evidence="3">DUF945 family protein</fullName>
    </submittedName>
</protein>
<evidence type="ECO:0000313" key="3">
    <source>
        <dbReference type="EMBL" id="MYN28461.1"/>
    </source>
</evidence>